<sequence>VFRIKSKYANFGLYETSMLGILSSCSGWATSANRCIVAAEGIPVVSFAARAVHPSVAAHVDYSAITGGCSAISSIIGGKITQTTPSGTMPHSLVLIMGDTVRAALAFDRHIEKNVPRVVLVDTFKDEAEEALEVSRRLKGTLRGIRIETPIERGGITPHLVDEIRIKLDYENFEEIDIYVSG</sequence>
<dbReference type="SUPFAM" id="SSF51690">
    <property type="entry name" value="Nicotinate/Quinolinate PRTase C-terminal domain-like"/>
    <property type="match status" value="1"/>
</dbReference>
<feature type="non-terminal residue" evidence="1">
    <location>
        <position position="182"/>
    </location>
</feature>
<reference evidence="1" key="1">
    <citation type="submission" date="2018-05" db="EMBL/GenBank/DDBJ databases">
        <authorList>
            <person name="Lanie J.A."/>
            <person name="Ng W.-L."/>
            <person name="Kazmierczak K.M."/>
            <person name="Andrzejewski T.M."/>
            <person name="Davidsen T.M."/>
            <person name="Wayne K.J."/>
            <person name="Tettelin H."/>
            <person name="Glass J.I."/>
            <person name="Rusch D."/>
            <person name="Podicherti R."/>
            <person name="Tsui H.-C.T."/>
            <person name="Winkler M.E."/>
        </authorList>
    </citation>
    <scope>NUCLEOTIDE SEQUENCE</scope>
</reference>
<dbReference type="PANTHER" id="PTHR43202">
    <property type="entry name" value="NICOTINATE-NUCLEOTIDE PYROPHOSPHORYLASE"/>
    <property type="match status" value="1"/>
</dbReference>
<dbReference type="PANTHER" id="PTHR43202:SF1">
    <property type="entry name" value="NICOTINATE PHOSPHORIBOSYLTRANSFERASE"/>
    <property type="match status" value="1"/>
</dbReference>
<dbReference type="InterPro" id="IPR036068">
    <property type="entry name" value="Nicotinate_pribotase-like_C"/>
</dbReference>
<dbReference type="GO" id="GO:0009435">
    <property type="term" value="P:NAD+ biosynthetic process"/>
    <property type="evidence" value="ECO:0007669"/>
    <property type="project" value="InterPro"/>
</dbReference>
<dbReference type="AlphaFoldDB" id="A0A382EY13"/>
<dbReference type="InterPro" id="IPR053190">
    <property type="entry name" value="NAPRTase-like"/>
</dbReference>
<protein>
    <submittedName>
        <fullName evidence="1">Uncharacterized protein</fullName>
    </submittedName>
</protein>
<name>A0A382EY13_9ZZZZ</name>
<dbReference type="InterPro" id="IPR013785">
    <property type="entry name" value="Aldolase_TIM"/>
</dbReference>
<proteinExistence type="predicted"/>
<dbReference type="Gene3D" id="3.20.20.70">
    <property type="entry name" value="Aldolase class I"/>
    <property type="match status" value="1"/>
</dbReference>
<dbReference type="EMBL" id="UINC01046823">
    <property type="protein sequence ID" value="SVB55315.1"/>
    <property type="molecule type" value="Genomic_DNA"/>
</dbReference>
<feature type="non-terminal residue" evidence="1">
    <location>
        <position position="1"/>
    </location>
</feature>
<gene>
    <name evidence="1" type="ORF">METZ01_LOCUS208169</name>
</gene>
<accession>A0A382EY13</accession>
<organism evidence="1">
    <name type="scientific">marine metagenome</name>
    <dbReference type="NCBI Taxonomy" id="408172"/>
    <lineage>
        <taxon>unclassified sequences</taxon>
        <taxon>metagenomes</taxon>
        <taxon>ecological metagenomes</taxon>
    </lineage>
</organism>
<evidence type="ECO:0000313" key="1">
    <source>
        <dbReference type="EMBL" id="SVB55315.1"/>
    </source>
</evidence>